<keyword evidence="1" id="KW-1133">Transmembrane helix</keyword>
<dbReference type="EMBL" id="MK250087">
    <property type="protein sequence ID" value="QDY52098.1"/>
    <property type="molecule type" value="Genomic_DNA"/>
</dbReference>
<proteinExistence type="predicted"/>
<keyword evidence="1" id="KW-0472">Membrane</keyword>
<protein>
    <submittedName>
        <fullName evidence="2">Uncharacterized protein</fullName>
    </submittedName>
</protein>
<name>A0A5B8IFB8_9VIRU</name>
<sequence length="59" mass="6907">MFDFGIISFGLGAIAFYFMMKVLTNNCKNDLPAIENNIMPEYEIYDDNEVPPKYEELYN</sequence>
<evidence type="ECO:0000256" key="1">
    <source>
        <dbReference type="SAM" id="Phobius"/>
    </source>
</evidence>
<gene>
    <name evidence="2" type="ORF">3_77</name>
</gene>
<reference evidence="2" key="1">
    <citation type="submission" date="2018-11" db="EMBL/GenBank/DDBJ databases">
        <title>A distinct lineage of giant viruses engineers rhodopsin photosystems in predatory marine eukaryotes.</title>
        <authorList>
            <person name="Needham D.M."/>
            <person name="Yoshizawa S."/>
            <person name="Hosaka T."/>
            <person name="Poirier C."/>
            <person name="Choi C.-J."/>
            <person name="Hehenberger E."/>
            <person name="Irwin N.A.T."/>
            <person name="Wilken S."/>
            <person name="Yung C.-M."/>
            <person name="Bachy C."/>
            <person name="Kurihara R."/>
            <person name="Nakajima Y."/>
            <person name="Kojima K."/>
            <person name="Kimura-Someya T."/>
            <person name="Leonard G."/>
            <person name="Malmstrom R.R."/>
            <person name="Mende D."/>
            <person name="Olson D.K."/>
            <person name="Sudo Y."/>
            <person name="Sudek S."/>
            <person name="Richards T.A."/>
            <person name="DeLong E.F."/>
            <person name="Keeling P.J."/>
            <person name="Santoro A.E."/>
            <person name="Shirouzu M."/>
            <person name="Iwasaki W."/>
            <person name="Worden A.Z."/>
        </authorList>
    </citation>
    <scope>NUCLEOTIDE SEQUENCE</scope>
</reference>
<feature type="transmembrane region" description="Helical" evidence="1">
    <location>
        <begin position="6"/>
        <end position="24"/>
    </location>
</feature>
<keyword evidence="1" id="KW-0812">Transmembrane</keyword>
<organism evidence="2">
    <name type="scientific">Mimiviridae sp. ChoanoV1</name>
    <dbReference type="NCBI Taxonomy" id="2596887"/>
    <lineage>
        <taxon>Viruses</taxon>
        <taxon>Varidnaviria</taxon>
        <taxon>Bamfordvirae</taxon>
        <taxon>Nucleocytoviricota</taxon>
        <taxon>Megaviricetes</taxon>
        <taxon>Imitervirales</taxon>
        <taxon>Schizomimiviridae</taxon>
    </lineage>
</organism>
<accession>A0A5B8IFB8</accession>
<evidence type="ECO:0000313" key="2">
    <source>
        <dbReference type="EMBL" id="QDY52098.1"/>
    </source>
</evidence>